<keyword evidence="7 8" id="KW-0472">Membrane</keyword>
<evidence type="ECO:0000256" key="8">
    <source>
        <dbReference type="SAM" id="Phobius"/>
    </source>
</evidence>
<dbReference type="AlphaFoldDB" id="A0A2A5RMZ0"/>
<evidence type="ECO:0000256" key="1">
    <source>
        <dbReference type="ARBA" id="ARBA00004651"/>
    </source>
</evidence>
<feature type="transmembrane region" description="Helical" evidence="8">
    <location>
        <begin position="293"/>
        <end position="310"/>
    </location>
</feature>
<dbReference type="CDD" id="cd06550">
    <property type="entry name" value="TM_ABC_iron-siderophores_like"/>
    <property type="match status" value="1"/>
</dbReference>
<proteinExistence type="inferred from homology"/>
<feature type="transmembrane region" description="Helical" evidence="8">
    <location>
        <begin position="177"/>
        <end position="196"/>
    </location>
</feature>
<feature type="transmembrane region" description="Helical" evidence="8">
    <location>
        <begin position="223"/>
        <end position="252"/>
    </location>
</feature>
<dbReference type="Gene3D" id="1.10.3470.10">
    <property type="entry name" value="ABC transporter involved in vitamin B12 uptake, BtuC"/>
    <property type="match status" value="1"/>
</dbReference>
<gene>
    <name evidence="9" type="ORF">RT41_GL001055</name>
</gene>
<evidence type="ECO:0000256" key="2">
    <source>
        <dbReference type="ARBA" id="ARBA00007935"/>
    </source>
</evidence>
<dbReference type="Pfam" id="PF01032">
    <property type="entry name" value="FecCD"/>
    <property type="match status" value="1"/>
</dbReference>
<dbReference type="EMBL" id="JXJU01000003">
    <property type="protein sequence ID" value="PCS00673.1"/>
    <property type="molecule type" value="Genomic_DNA"/>
</dbReference>
<dbReference type="GO" id="GO:0022857">
    <property type="term" value="F:transmembrane transporter activity"/>
    <property type="evidence" value="ECO:0007669"/>
    <property type="project" value="InterPro"/>
</dbReference>
<dbReference type="Proteomes" id="UP000218181">
    <property type="component" value="Unassembled WGS sequence"/>
</dbReference>
<keyword evidence="10" id="KW-1185">Reference proteome</keyword>
<dbReference type="RefSeq" id="WP_096817459.1">
    <property type="nucleotide sequence ID" value="NZ_JXJU01000003.1"/>
</dbReference>
<accession>A0A2A5RMZ0</accession>
<keyword evidence="5 8" id="KW-0812">Transmembrane</keyword>
<keyword evidence="4" id="KW-1003">Cell membrane</keyword>
<dbReference type="OrthoDB" id="9811721at2"/>
<name>A0A2A5RMZ0_9LACT</name>
<dbReference type="GO" id="GO:0033214">
    <property type="term" value="P:siderophore-iron import into cell"/>
    <property type="evidence" value="ECO:0007669"/>
    <property type="project" value="TreeGrafter"/>
</dbReference>
<evidence type="ECO:0000256" key="3">
    <source>
        <dbReference type="ARBA" id="ARBA00022448"/>
    </source>
</evidence>
<feature type="transmembrane region" description="Helical" evidence="8">
    <location>
        <begin position="39"/>
        <end position="59"/>
    </location>
</feature>
<feature type="transmembrane region" description="Helical" evidence="8">
    <location>
        <begin position="133"/>
        <end position="157"/>
    </location>
</feature>
<dbReference type="SUPFAM" id="SSF81345">
    <property type="entry name" value="ABC transporter involved in vitamin B12 uptake, BtuC"/>
    <property type="match status" value="1"/>
</dbReference>
<evidence type="ECO:0000256" key="7">
    <source>
        <dbReference type="ARBA" id="ARBA00023136"/>
    </source>
</evidence>
<dbReference type="STRING" id="1291764.GCA_001311235_00822"/>
<keyword evidence="6 8" id="KW-1133">Transmembrane helix</keyword>
<dbReference type="GO" id="GO:0005886">
    <property type="term" value="C:plasma membrane"/>
    <property type="evidence" value="ECO:0007669"/>
    <property type="project" value="UniProtKB-SubCell"/>
</dbReference>
<reference evidence="9 10" key="1">
    <citation type="submission" date="2014-12" db="EMBL/GenBank/DDBJ databases">
        <title>Draft genome sequences of 10 type strains of Lactococcus.</title>
        <authorList>
            <person name="Sun Z."/>
            <person name="Zhong Z."/>
            <person name="Liu W."/>
            <person name="Zhang W."/>
            <person name="Zhang H."/>
        </authorList>
    </citation>
    <scope>NUCLEOTIDE SEQUENCE [LARGE SCALE GENOMIC DNA]</scope>
    <source>
        <strain evidence="9 10">JCM 16395</strain>
    </source>
</reference>
<organism evidence="9 10">
    <name type="scientific">Lactococcus fujiensis JCM 16395</name>
    <dbReference type="NCBI Taxonomy" id="1291764"/>
    <lineage>
        <taxon>Bacteria</taxon>
        <taxon>Bacillati</taxon>
        <taxon>Bacillota</taxon>
        <taxon>Bacilli</taxon>
        <taxon>Lactobacillales</taxon>
        <taxon>Streptococcaceae</taxon>
        <taxon>Lactococcus</taxon>
    </lineage>
</organism>
<feature type="transmembrane region" description="Helical" evidence="8">
    <location>
        <begin position="101"/>
        <end position="121"/>
    </location>
</feature>
<feature type="transmembrane region" description="Helical" evidence="8">
    <location>
        <begin position="264"/>
        <end position="281"/>
    </location>
</feature>
<dbReference type="PANTHER" id="PTHR30472:SF24">
    <property type="entry name" value="FERRIC ENTEROBACTIN TRANSPORT SYSTEM PERMEASE PROTEIN FEPG"/>
    <property type="match status" value="1"/>
</dbReference>
<protein>
    <submittedName>
        <fullName evidence="9">Ferrichrome ABC transporter permease</fullName>
    </submittedName>
</protein>
<evidence type="ECO:0000256" key="4">
    <source>
        <dbReference type="ARBA" id="ARBA00022475"/>
    </source>
</evidence>
<comment type="similarity">
    <text evidence="2">Belongs to the binding-protein-dependent transport system permease family. FecCD subfamily.</text>
</comment>
<evidence type="ECO:0000313" key="9">
    <source>
        <dbReference type="EMBL" id="PCS00673.1"/>
    </source>
</evidence>
<sequence length="312" mass="33929">MKKKFLLLGSLLIGLIILNLTQFSTNWEMLSILVPNFRLPRLIFLLAAGVSLSISGLIIQTVTENPLADSSTIGITSGASAGAVIFLLLSNHLHLSGNWNFAYPFFAFAGAILSFILIYLLALRKNASNIRILLTGIAITALFQSIITIAQLSINQFDFQQVAVWLTGEVWQTDSSYLISVLSLLLITLIMLPLFIKPMEVLSLGENLATNLGLHVRKTKIGLYILALVFAAIGVLLVGGLSFIGLIAPHIARELAGFKLKNRVAMTLLTSMIILVFADIISQTIIAPSSLPLGFVVAFIGAPYYIYLIQKI</sequence>
<evidence type="ECO:0000256" key="6">
    <source>
        <dbReference type="ARBA" id="ARBA00022989"/>
    </source>
</evidence>
<dbReference type="InterPro" id="IPR000522">
    <property type="entry name" value="ABC_transptr_permease_BtuC"/>
</dbReference>
<evidence type="ECO:0000313" key="10">
    <source>
        <dbReference type="Proteomes" id="UP000218181"/>
    </source>
</evidence>
<dbReference type="InterPro" id="IPR037294">
    <property type="entry name" value="ABC_BtuC-like"/>
</dbReference>
<evidence type="ECO:0000256" key="5">
    <source>
        <dbReference type="ARBA" id="ARBA00022692"/>
    </source>
</evidence>
<keyword evidence="3" id="KW-0813">Transport</keyword>
<dbReference type="PANTHER" id="PTHR30472">
    <property type="entry name" value="FERRIC ENTEROBACTIN TRANSPORT SYSTEM PERMEASE PROTEIN"/>
    <property type="match status" value="1"/>
</dbReference>
<comment type="caution">
    <text evidence="9">The sequence shown here is derived from an EMBL/GenBank/DDBJ whole genome shotgun (WGS) entry which is preliminary data.</text>
</comment>
<comment type="subcellular location">
    <subcellularLocation>
        <location evidence="1">Cell membrane</location>
        <topology evidence="1">Multi-pass membrane protein</topology>
    </subcellularLocation>
</comment>
<feature type="transmembrane region" description="Helical" evidence="8">
    <location>
        <begin position="71"/>
        <end position="89"/>
    </location>
</feature>